<comment type="subcellular location">
    <subcellularLocation>
        <location evidence="1">Cell membrane</location>
        <topology evidence="1">Single-pass type II membrane protein</topology>
    </subcellularLocation>
</comment>
<name>A0A1J0KW18_9GAMM</name>
<evidence type="ECO:0000256" key="8">
    <source>
        <dbReference type="ARBA" id="ARBA00024235"/>
    </source>
</evidence>
<evidence type="ECO:0000256" key="3">
    <source>
        <dbReference type="ARBA" id="ARBA00022692"/>
    </source>
</evidence>
<dbReference type="Proteomes" id="UP000182521">
    <property type="component" value="Chromosome"/>
</dbReference>
<evidence type="ECO:0000256" key="9">
    <source>
        <dbReference type="PROSITE-ProRule" id="PRU00339"/>
    </source>
</evidence>
<dbReference type="RefSeq" id="WP_071663161.1">
    <property type="nucleotide sequence ID" value="NZ_CP009654.1"/>
</dbReference>
<dbReference type="PROSITE" id="PS50005">
    <property type="entry name" value="TPR"/>
    <property type="match status" value="1"/>
</dbReference>
<dbReference type="PANTHER" id="PTHR38035:SF1">
    <property type="entry name" value="ANCILLARY SECYEG TRANSLOCON SUBUNIT"/>
    <property type="match status" value="1"/>
</dbReference>
<keyword evidence="4 10" id="KW-1133">Transmembrane helix</keyword>
<dbReference type="InterPro" id="IPR026039">
    <property type="entry name" value="YfgM"/>
</dbReference>
<comment type="similarity">
    <text evidence="7">Belongs to the YfgM family.</text>
</comment>
<evidence type="ECO:0000256" key="1">
    <source>
        <dbReference type="ARBA" id="ARBA00004401"/>
    </source>
</evidence>
<reference evidence="13" key="1">
    <citation type="submission" date="2014-10" db="EMBL/GenBank/DDBJ databases">
        <authorList>
            <person name="Kuske C.R."/>
            <person name="Challacombe J.F."/>
            <person name="Daligault H.E."/>
            <person name="Davenport K.W."/>
            <person name="Johnson S.L."/>
            <person name="Siddaramappa S."/>
            <person name="Petersen J.M."/>
        </authorList>
    </citation>
    <scope>NUCLEOTIDE SEQUENCE [LARGE SCALE GENOMIC DNA]</scope>
    <source>
        <strain evidence="13">CA97-1460</strain>
    </source>
</reference>
<evidence type="ECO:0000313" key="13">
    <source>
        <dbReference type="Proteomes" id="UP000182521"/>
    </source>
</evidence>
<keyword evidence="3 10" id="KW-0812">Transmembrane</keyword>
<dbReference type="KEGG" id="frc:KX01_132"/>
<organism evidence="12 13">
    <name type="scientific">Francisella frigiditurris</name>
    <dbReference type="NCBI Taxonomy" id="1542390"/>
    <lineage>
        <taxon>Bacteria</taxon>
        <taxon>Pseudomonadati</taxon>
        <taxon>Pseudomonadota</taxon>
        <taxon>Gammaproteobacteria</taxon>
        <taxon>Thiotrichales</taxon>
        <taxon>Francisellaceae</taxon>
        <taxon>Francisella</taxon>
    </lineage>
</organism>
<feature type="transmembrane region" description="Helical" evidence="10">
    <location>
        <begin position="15"/>
        <end position="35"/>
    </location>
</feature>
<evidence type="ECO:0000256" key="5">
    <source>
        <dbReference type="ARBA" id="ARBA00023136"/>
    </source>
</evidence>
<evidence type="ECO:0000256" key="7">
    <source>
        <dbReference type="ARBA" id="ARBA00024197"/>
    </source>
</evidence>
<feature type="domain" description="Ancillary SecYEG translocon subunit/Cell division coordinator CpoB TPR" evidence="11">
    <location>
        <begin position="19"/>
        <end position="221"/>
    </location>
</feature>
<feature type="repeat" description="TPR" evidence="9">
    <location>
        <begin position="175"/>
        <end position="208"/>
    </location>
</feature>
<proteinExistence type="inferred from homology"/>
<keyword evidence="6" id="KW-0143">Chaperone</keyword>
<evidence type="ECO:0000259" key="11">
    <source>
        <dbReference type="Pfam" id="PF09976"/>
    </source>
</evidence>
<gene>
    <name evidence="12" type="ORF">KX01_132</name>
</gene>
<evidence type="ECO:0000256" key="10">
    <source>
        <dbReference type="SAM" id="Phobius"/>
    </source>
</evidence>
<keyword evidence="5 10" id="KW-0472">Membrane</keyword>
<dbReference type="GO" id="GO:0005886">
    <property type="term" value="C:plasma membrane"/>
    <property type="evidence" value="ECO:0007669"/>
    <property type="project" value="UniProtKB-SubCell"/>
</dbReference>
<dbReference type="Pfam" id="PF09976">
    <property type="entry name" value="TPR_21"/>
    <property type="match status" value="1"/>
</dbReference>
<dbReference type="Gene3D" id="1.25.40.10">
    <property type="entry name" value="Tetratricopeptide repeat domain"/>
    <property type="match status" value="1"/>
</dbReference>
<keyword evidence="9" id="KW-0802">TPR repeat</keyword>
<dbReference type="GO" id="GO:0044877">
    <property type="term" value="F:protein-containing complex binding"/>
    <property type="evidence" value="ECO:0007669"/>
    <property type="project" value="InterPro"/>
</dbReference>
<evidence type="ECO:0000313" key="12">
    <source>
        <dbReference type="EMBL" id="APC97851.1"/>
    </source>
</evidence>
<dbReference type="AlphaFoldDB" id="A0A1J0KW18"/>
<dbReference type="InterPro" id="IPR011990">
    <property type="entry name" value="TPR-like_helical_dom_sf"/>
</dbReference>
<dbReference type="SUPFAM" id="SSF48452">
    <property type="entry name" value="TPR-like"/>
    <property type="match status" value="1"/>
</dbReference>
<dbReference type="EMBL" id="CP009654">
    <property type="protein sequence ID" value="APC97851.1"/>
    <property type="molecule type" value="Genomic_DNA"/>
</dbReference>
<sequence>MKKLLNDLPNKQKKLVYGLTLIIVIAVISLAVWQYKKHENAEQMLQAATEYQKAILEYENSNISSSSKTNGFSKVVQEYPHTAFAIFSSWYLASDAINNTSFNSFDIKNLQTADSNGKANYNKAISILENSAKENPSNNLTNVTKTRLARLYIATNQIDKAISTIDSIATSQQTSYTLLILGDAYQAKGDIEKATQTWKKAQTLNTNPDIDNLLNKKINSII</sequence>
<keyword evidence="13" id="KW-1185">Reference proteome</keyword>
<dbReference type="InterPro" id="IPR018704">
    <property type="entry name" value="SecYEG/CpoB_TPR"/>
</dbReference>
<evidence type="ECO:0000256" key="2">
    <source>
        <dbReference type="ARBA" id="ARBA00022475"/>
    </source>
</evidence>
<dbReference type="PANTHER" id="PTHR38035">
    <property type="entry name" value="UPF0070 PROTEIN YFGM"/>
    <property type="match status" value="1"/>
</dbReference>
<evidence type="ECO:0000256" key="4">
    <source>
        <dbReference type="ARBA" id="ARBA00022989"/>
    </source>
</evidence>
<evidence type="ECO:0000256" key="6">
    <source>
        <dbReference type="ARBA" id="ARBA00023186"/>
    </source>
</evidence>
<dbReference type="STRING" id="1542390.KX01_132"/>
<keyword evidence="2" id="KW-1003">Cell membrane</keyword>
<accession>A0A1J0KW18</accession>
<dbReference type="InterPro" id="IPR019734">
    <property type="entry name" value="TPR_rpt"/>
</dbReference>
<dbReference type="OrthoDB" id="5605621at2"/>
<protein>
    <recommendedName>
        <fullName evidence="8">Ancillary SecYEG translocon subunit</fullName>
    </recommendedName>
</protein>